<accession>A0A0R3MFD9</accession>
<proteinExistence type="predicted"/>
<dbReference type="EMBL" id="LLYB01000103">
    <property type="protein sequence ID" value="KRR18572.1"/>
    <property type="molecule type" value="Genomic_DNA"/>
</dbReference>
<sequence length="64" mass="6825">MQGPLATRPRQPADQPNYENARLFGAICPARGIGAALASNVDIEVKQLHLNEISHQVAKASTST</sequence>
<dbReference type="AlphaFoldDB" id="A0A0R3MFD9"/>
<evidence type="ECO:0000313" key="2">
    <source>
        <dbReference type="Proteomes" id="UP000051660"/>
    </source>
</evidence>
<dbReference type="Proteomes" id="UP000051660">
    <property type="component" value="Unassembled WGS sequence"/>
</dbReference>
<reference evidence="1 2" key="1">
    <citation type="submission" date="2014-03" db="EMBL/GenBank/DDBJ databases">
        <title>Bradyrhizobium valentinum sp. nov., isolated from effective nodules of Lupinus mariae-josephae, a lupine endemic of basic-lime soils in Eastern Spain.</title>
        <authorList>
            <person name="Duran D."/>
            <person name="Rey L."/>
            <person name="Navarro A."/>
            <person name="Busquets A."/>
            <person name="Imperial J."/>
            <person name="Ruiz-Argueso T."/>
        </authorList>
    </citation>
    <scope>NUCLEOTIDE SEQUENCE [LARGE SCALE GENOMIC DNA]</scope>
    <source>
        <strain evidence="1 2">CCBAU 23086</strain>
    </source>
</reference>
<gene>
    <name evidence="1" type="ORF">CQ14_24585</name>
</gene>
<comment type="caution">
    <text evidence="1">The sequence shown here is derived from an EMBL/GenBank/DDBJ whole genome shotgun (WGS) entry which is preliminary data.</text>
</comment>
<evidence type="ECO:0000313" key="1">
    <source>
        <dbReference type="EMBL" id="KRR18572.1"/>
    </source>
</evidence>
<protein>
    <submittedName>
        <fullName evidence="1">Uncharacterized protein</fullName>
    </submittedName>
</protein>
<name>A0A0R3MFD9_9BRAD</name>
<organism evidence="1 2">
    <name type="scientific">Bradyrhizobium lablabi</name>
    <dbReference type="NCBI Taxonomy" id="722472"/>
    <lineage>
        <taxon>Bacteria</taxon>
        <taxon>Pseudomonadati</taxon>
        <taxon>Pseudomonadota</taxon>
        <taxon>Alphaproteobacteria</taxon>
        <taxon>Hyphomicrobiales</taxon>
        <taxon>Nitrobacteraceae</taxon>
        <taxon>Bradyrhizobium</taxon>
    </lineage>
</organism>